<dbReference type="Gene3D" id="3.20.20.240">
    <property type="entry name" value="Methylmalonyl-CoA mutase"/>
    <property type="match status" value="1"/>
</dbReference>
<dbReference type="GO" id="GO:0016866">
    <property type="term" value="F:intramolecular transferase activity"/>
    <property type="evidence" value="ECO:0007669"/>
    <property type="project" value="InterPro"/>
</dbReference>
<dbReference type="EMBL" id="WBOS01000001">
    <property type="protein sequence ID" value="KAB2338448.1"/>
    <property type="molecule type" value="Genomic_DNA"/>
</dbReference>
<dbReference type="PANTHER" id="PTHR48101">
    <property type="entry name" value="METHYLMALONYL-COA MUTASE, MITOCHONDRIAL-RELATED"/>
    <property type="match status" value="1"/>
</dbReference>
<evidence type="ECO:0000256" key="2">
    <source>
        <dbReference type="ARBA" id="ARBA00008465"/>
    </source>
</evidence>
<keyword evidence="3" id="KW-0846">Cobalamin</keyword>
<keyword evidence="4" id="KW-0413">Isomerase</keyword>
<comment type="similarity">
    <text evidence="2">Belongs to the methylmalonyl-CoA mutase family.</text>
</comment>
<dbReference type="InterPro" id="IPR016176">
    <property type="entry name" value="Cbl-dep_enz_cat"/>
</dbReference>
<dbReference type="Proteomes" id="UP000481030">
    <property type="component" value="Unassembled WGS sequence"/>
</dbReference>
<feature type="domain" description="Methylmalonyl-CoA mutase alpha/beta chain catalytic" evidence="6">
    <location>
        <begin position="156"/>
        <end position="446"/>
    </location>
</feature>
<evidence type="ECO:0000313" key="8">
    <source>
        <dbReference type="Proteomes" id="UP000481030"/>
    </source>
</evidence>
<protein>
    <submittedName>
        <fullName evidence="7">Methylmalonyl-CoA mutase</fullName>
    </submittedName>
</protein>
<name>A0A6L3V9U9_9BACI</name>
<evidence type="ECO:0000256" key="4">
    <source>
        <dbReference type="ARBA" id="ARBA00023235"/>
    </source>
</evidence>
<dbReference type="GO" id="GO:0046872">
    <property type="term" value="F:metal ion binding"/>
    <property type="evidence" value="ECO:0007669"/>
    <property type="project" value="InterPro"/>
</dbReference>
<dbReference type="SUPFAM" id="SSF51703">
    <property type="entry name" value="Cobalamin (vitamin B12)-dependent enzymes"/>
    <property type="match status" value="1"/>
</dbReference>
<comment type="caution">
    <text evidence="7">The sequence shown here is derived from an EMBL/GenBank/DDBJ whole genome shotgun (WGS) entry which is preliminary data.</text>
</comment>
<dbReference type="AlphaFoldDB" id="A0A6L3V9U9"/>
<dbReference type="PANTHER" id="PTHR48101:SF1">
    <property type="entry name" value="METHYLMALONYL-COA MUTASE, LARGE SUBUNIT"/>
    <property type="match status" value="1"/>
</dbReference>
<evidence type="ECO:0000259" key="6">
    <source>
        <dbReference type="Pfam" id="PF01642"/>
    </source>
</evidence>
<sequence length="610" mass="69038">MTINKMVNETFQAYTREDWVQKVEEALKGKSVESLDTNTYENIKLKALYTKEDVKDQFASQYPGQSDFRRGHHSLGFLTEEWRIAQRISGEDDRVFRENLLSAIEKGQSALSFDMEKLNINELESVVGDLYTKLPFSIEVYENQRNIISQLSKLSDCKKISGYIAADPLAQGALKGETVQLETFDEFAEIIQVADQNMPKLRTLLINTSVYHNAGTHDVQELAIAISAGVHNIEELVNRKLNVETIFEKMVFKFSIGANFFMEISKLRAARILWAKIAEAYGVKNHQMVIAAETSLFTKTAYDPYVNLLRAGNEAFAAVLGGIQYLHVGPFNEVEGKTTAFSERIARNTQFILKNESHLEKVIDPAGGSWYIESLTNELAQKAWSLFLEMEELGGIAETIQTGWLQAQISDVLNKRSQDIFTRKKSIIGTNVYANLDEKPLEFLDSISNQTRGIPQVRLSEPFEKLRKLAEKITATGNKSAIGLICLGKLKDHKTRKDFITGFFAPGGIHTYNSQSIFNVEMAFEFLQESNLSDYVICGNDQQYDETAFEIIRFIKERKPHIRLFLAGLPDKDKREAFEQAGIDQFIHLRSNCYDVLSSLLSKMEVASNA</sequence>
<evidence type="ECO:0000313" key="7">
    <source>
        <dbReference type="EMBL" id="KAB2338448.1"/>
    </source>
</evidence>
<evidence type="ECO:0000256" key="1">
    <source>
        <dbReference type="ARBA" id="ARBA00001922"/>
    </source>
</evidence>
<accession>A0A6L3V9U9</accession>
<keyword evidence="5" id="KW-0170">Cobalt</keyword>
<gene>
    <name evidence="7" type="ORF">F7731_02485</name>
</gene>
<dbReference type="Pfam" id="PF01642">
    <property type="entry name" value="MM_CoA_mutase"/>
    <property type="match status" value="2"/>
</dbReference>
<dbReference type="Gene3D" id="3.40.50.280">
    <property type="entry name" value="Cobalamin-binding domain"/>
    <property type="match status" value="1"/>
</dbReference>
<organism evidence="7 8">
    <name type="scientific">Cytobacillus depressus</name>
    <dbReference type="NCBI Taxonomy" id="1602942"/>
    <lineage>
        <taxon>Bacteria</taxon>
        <taxon>Bacillati</taxon>
        <taxon>Bacillota</taxon>
        <taxon>Bacilli</taxon>
        <taxon>Bacillales</taxon>
        <taxon>Bacillaceae</taxon>
        <taxon>Cytobacillus</taxon>
    </lineage>
</organism>
<evidence type="ECO:0000256" key="3">
    <source>
        <dbReference type="ARBA" id="ARBA00022628"/>
    </source>
</evidence>
<feature type="domain" description="Methylmalonyl-CoA mutase alpha/beta chain catalytic" evidence="6">
    <location>
        <begin position="39"/>
        <end position="114"/>
    </location>
</feature>
<dbReference type="CDD" id="cd03677">
    <property type="entry name" value="MM_CoA_mutase_beta"/>
    <property type="match status" value="1"/>
</dbReference>
<reference evidence="7 8" key="1">
    <citation type="journal article" date="2016" name="Antonie Van Leeuwenhoek">
        <title>Bacillus depressus sp. nov., isolated from soil of a sunflower field.</title>
        <authorList>
            <person name="Wei X."/>
            <person name="Xin D."/>
            <person name="Xin Y."/>
            <person name="Zhang H."/>
            <person name="Wang T."/>
            <person name="Zhang J."/>
        </authorList>
    </citation>
    <scope>NUCLEOTIDE SEQUENCE [LARGE SCALE GENOMIC DNA]</scope>
    <source>
        <strain evidence="7 8">BZ1</strain>
    </source>
</reference>
<dbReference type="GO" id="GO:0031419">
    <property type="term" value="F:cobalamin binding"/>
    <property type="evidence" value="ECO:0007669"/>
    <property type="project" value="UniProtKB-KW"/>
</dbReference>
<dbReference type="SUPFAM" id="SSF52242">
    <property type="entry name" value="Cobalamin (vitamin B12)-binding domain"/>
    <property type="match status" value="1"/>
</dbReference>
<evidence type="ECO:0000256" key="5">
    <source>
        <dbReference type="ARBA" id="ARBA00023285"/>
    </source>
</evidence>
<dbReference type="InterPro" id="IPR036724">
    <property type="entry name" value="Cobalamin-bd_sf"/>
</dbReference>
<dbReference type="OrthoDB" id="9762378at2"/>
<dbReference type="InterPro" id="IPR006099">
    <property type="entry name" value="MeMalonylCoA_mutase_a/b_cat"/>
</dbReference>
<dbReference type="RefSeq" id="WP_151533188.1">
    <property type="nucleotide sequence ID" value="NZ_WBOS01000001.1"/>
</dbReference>
<keyword evidence="8" id="KW-1185">Reference proteome</keyword>
<comment type="cofactor">
    <cofactor evidence="1">
        <name>adenosylcob(III)alamin</name>
        <dbReference type="ChEBI" id="CHEBI:18408"/>
    </cofactor>
</comment>
<proteinExistence type="inferred from homology"/>